<dbReference type="GO" id="GO:0009536">
    <property type="term" value="C:plastid"/>
    <property type="evidence" value="ECO:0007669"/>
    <property type="project" value="UniProtKB-SubCell"/>
</dbReference>
<dbReference type="PANTHER" id="PTHR31906">
    <property type="entry name" value="PLASTID-LIPID-ASSOCIATED PROTEIN 4, CHLOROPLASTIC-RELATED"/>
    <property type="match status" value="1"/>
</dbReference>
<dbReference type="EMBL" id="CAUYUE010000011">
    <property type="protein sequence ID" value="CAK0785041.1"/>
    <property type="molecule type" value="Genomic_DNA"/>
</dbReference>
<reference evidence="4 5" key="1">
    <citation type="submission" date="2023-10" db="EMBL/GenBank/DDBJ databases">
        <authorList>
            <person name="Maclean D."/>
            <person name="Macfadyen A."/>
        </authorList>
    </citation>
    <scope>NUCLEOTIDE SEQUENCE [LARGE SCALE GENOMIC DNA]</scope>
</reference>
<evidence type="ECO:0000313" key="4">
    <source>
        <dbReference type="EMBL" id="CAK0785041.1"/>
    </source>
</evidence>
<accession>A0AAV1ICG5</accession>
<sequence>MRALVLQPLPFRAAGQQALKPRHTIRAPRPSTEILALFSIGQKATTGKREQKKSELLEAIAPLNRGVAASEAEKDEVEQLASELERLNPNKNALASPLINAKWRLLYTTSASILGTTKPPFLRPQGPIYQTIDAVNLVAKNEETWPFFNQVEAKLTPETKSRVAVQFKKFKILGLIPITAPENAKGKLDTTYLDEELRVSRGDRGNLFVLERYEDLPQ</sequence>
<evidence type="ECO:0000313" key="5">
    <source>
        <dbReference type="Proteomes" id="UP001314263"/>
    </source>
</evidence>
<keyword evidence="2" id="KW-0934">Plastid</keyword>
<organism evidence="4 5">
    <name type="scientific">Coccomyxa viridis</name>
    <dbReference type="NCBI Taxonomy" id="1274662"/>
    <lineage>
        <taxon>Eukaryota</taxon>
        <taxon>Viridiplantae</taxon>
        <taxon>Chlorophyta</taxon>
        <taxon>core chlorophytes</taxon>
        <taxon>Trebouxiophyceae</taxon>
        <taxon>Trebouxiophyceae incertae sedis</taxon>
        <taxon>Coccomyxaceae</taxon>
        <taxon>Coccomyxa</taxon>
    </lineage>
</organism>
<evidence type="ECO:0000256" key="1">
    <source>
        <dbReference type="ARBA" id="ARBA00004474"/>
    </source>
</evidence>
<dbReference type="AlphaFoldDB" id="A0AAV1ICG5"/>
<dbReference type="Pfam" id="PF04755">
    <property type="entry name" value="PAP_fibrillin"/>
    <property type="match status" value="1"/>
</dbReference>
<proteinExistence type="predicted"/>
<evidence type="ECO:0000259" key="3">
    <source>
        <dbReference type="Pfam" id="PF04755"/>
    </source>
</evidence>
<evidence type="ECO:0000256" key="2">
    <source>
        <dbReference type="ARBA" id="ARBA00022640"/>
    </source>
</evidence>
<keyword evidence="5" id="KW-1185">Reference proteome</keyword>
<protein>
    <recommendedName>
        <fullName evidence="3">Plastid lipid-associated protein/fibrillin conserved domain-containing protein</fullName>
    </recommendedName>
</protein>
<feature type="domain" description="Plastid lipid-associated protein/fibrillin conserved" evidence="3">
    <location>
        <begin position="51"/>
        <end position="210"/>
    </location>
</feature>
<gene>
    <name evidence="4" type="ORF">CVIRNUC_008246</name>
</gene>
<dbReference type="InterPro" id="IPR006843">
    <property type="entry name" value="PAP/fibrillin_dom"/>
</dbReference>
<dbReference type="Proteomes" id="UP001314263">
    <property type="component" value="Unassembled WGS sequence"/>
</dbReference>
<name>A0AAV1ICG5_9CHLO</name>
<comment type="subcellular location">
    <subcellularLocation>
        <location evidence="1">Plastid</location>
    </subcellularLocation>
</comment>
<dbReference type="InterPro" id="IPR039633">
    <property type="entry name" value="PAP"/>
</dbReference>
<comment type="caution">
    <text evidence="4">The sequence shown here is derived from an EMBL/GenBank/DDBJ whole genome shotgun (WGS) entry which is preliminary data.</text>
</comment>